<dbReference type="HAMAP" id="MF_00169">
    <property type="entry name" value="AroQ"/>
    <property type="match status" value="1"/>
</dbReference>
<dbReference type="GO" id="GO:0019631">
    <property type="term" value="P:quinate catabolic process"/>
    <property type="evidence" value="ECO:0007669"/>
    <property type="project" value="TreeGrafter"/>
</dbReference>
<proteinExistence type="inferred from homology"/>
<dbReference type="NCBIfam" id="NF003806">
    <property type="entry name" value="PRK05395.1-3"/>
    <property type="match status" value="1"/>
</dbReference>
<sequence length="172" mass="18296">MSDEDLSEVTSQQNAQRSLLVLSGANLQLLGSRQPEIYGSATLDDHMSAARDEARGLGFSLESLQSNHEGDLVDAIGQARSVHAALIINPGAFTHYSWAIHDALAACEFPIIEVHLSNPHRREAWRHLSVVSSVATAVIMGLGASGYPMAVRAAAALLDTQQPGLAEASTQE</sequence>
<reference evidence="3" key="1">
    <citation type="submission" date="2020-05" db="EMBL/GenBank/DDBJ databases">
        <authorList>
            <person name="Chiriac C."/>
            <person name="Salcher M."/>
            <person name="Ghai R."/>
            <person name="Kavagutti S V."/>
        </authorList>
    </citation>
    <scope>NUCLEOTIDE SEQUENCE</scope>
</reference>
<organism evidence="3">
    <name type="scientific">freshwater metagenome</name>
    <dbReference type="NCBI Taxonomy" id="449393"/>
    <lineage>
        <taxon>unclassified sequences</taxon>
        <taxon>metagenomes</taxon>
        <taxon>ecological metagenomes</taxon>
    </lineage>
</organism>
<dbReference type="InterPro" id="IPR001874">
    <property type="entry name" value="DHquinase_II"/>
</dbReference>
<dbReference type="PANTHER" id="PTHR21272">
    <property type="entry name" value="CATABOLIC 3-DEHYDROQUINASE"/>
    <property type="match status" value="1"/>
</dbReference>
<dbReference type="NCBIfam" id="NF003805">
    <property type="entry name" value="PRK05395.1-2"/>
    <property type="match status" value="1"/>
</dbReference>
<evidence type="ECO:0000313" key="3">
    <source>
        <dbReference type="EMBL" id="CAB4818332.1"/>
    </source>
</evidence>
<dbReference type="PIRSF" id="PIRSF001399">
    <property type="entry name" value="DHquinase_II"/>
    <property type="match status" value="1"/>
</dbReference>
<protein>
    <recommendedName>
        <fullName evidence="1">3-dehydroquinate dehydratase</fullName>
        <ecNumber evidence="1">4.2.1.10</ecNumber>
    </recommendedName>
</protein>
<dbReference type="AlphaFoldDB" id="A0A6J6Z9G7"/>
<dbReference type="NCBIfam" id="NF003807">
    <property type="entry name" value="PRK05395.1-4"/>
    <property type="match status" value="1"/>
</dbReference>
<dbReference type="GO" id="GO:0003855">
    <property type="term" value="F:3-dehydroquinate dehydratase activity"/>
    <property type="evidence" value="ECO:0007669"/>
    <property type="project" value="UniProtKB-EC"/>
</dbReference>
<dbReference type="Pfam" id="PF01220">
    <property type="entry name" value="DHquinase_II"/>
    <property type="match status" value="1"/>
</dbReference>
<dbReference type="PANTHER" id="PTHR21272:SF3">
    <property type="entry name" value="CATABOLIC 3-DEHYDROQUINASE"/>
    <property type="match status" value="1"/>
</dbReference>
<evidence type="ECO:0000256" key="1">
    <source>
        <dbReference type="ARBA" id="ARBA00012060"/>
    </source>
</evidence>
<evidence type="ECO:0000256" key="2">
    <source>
        <dbReference type="ARBA" id="ARBA00023239"/>
    </source>
</evidence>
<dbReference type="EC" id="4.2.1.10" evidence="1"/>
<gene>
    <name evidence="3" type="ORF">UFOPK3046_01613</name>
</gene>
<dbReference type="EMBL" id="CAFAAQ010000180">
    <property type="protein sequence ID" value="CAB4818332.1"/>
    <property type="molecule type" value="Genomic_DNA"/>
</dbReference>
<dbReference type="Gene3D" id="3.40.50.9100">
    <property type="entry name" value="Dehydroquinase, class II"/>
    <property type="match status" value="1"/>
</dbReference>
<keyword evidence="2" id="KW-0456">Lyase</keyword>
<dbReference type="CDD" id="cd00466">
    <property type="entry name" value="DHQase_II"/>
    <property type="match status" value="1"/>
</dbReference>
<accession>A0A6J6Z9G7</accession>
<dbReference type="SUPFAM" id="SSF52304">
    <property type="entry name" value="Type II 3-dehydroquinate dehydratase"/>
    <property type="match status" value="1"/>
</dbReference>
<name>A0A6J6Z9G7_9ZZZZ</name>
<dbReference type="InterPro" id="IPR036441">
    <property type="entry name" value="DHquinase_II_sf"/>
</dbReference>